<dbReference type="Proteomes" id="UP000260644">
    <property type="component" value="Unassembled WGS sequence"/>
</dbReference>
<evidence type="ECO:0000256" key="8">
    <source>
        <dbReference type="SAM" id="SignalP"/>
    </source>
</evidence>
<feature type="signal peptide" evidence="8">
    <location>
        <begin position="1"/>
        <end position="25"/>
    </location>
</feature>
<dbReference type="RefSeq" id="WP_116975234.1">
    <property type="nucleotide sequence ID" value="NZ_QPMM01000003.1"/>
</dbReference>
<keyword evidence="6" id="KW-0472">Membrane</keyword>
<gene>
    <name evidence="9" type="ORF">DVR12_08455</name>
</gene>
<dbReference type="GO" id="GO:1990281">
    <property type="term" value="C:efflux pump complex"/>
    <property type="evidence" value="ECO:0007669"/>
    <property type="project" value="TreeGrafter"/>
</dbReference>
<keyword evidence="8" id="KW-0732">Signal</keyword>
<evidence type="ECO:0000256" key="4">
    <source>
        <dbReference type="ARBA" id="ARBA00022452"/>
    </source>
</evidence>
<dbReference type="GO" id="GO:0015288">
    <property type="term" value="F:porin activity"/>
    <property type="evidence" value="ECO:0007669"/>
    <property type="project" value="TreeGrafter"/>
</dbReference>
<dbReference type="OrthoDB" id="9811587at2"/>
<reference evidence="9 10" key="1">
    <citation type="submission" date="2018-07" db="EMBL/GenBank/DDBJ databases">
        <title>Chitinophaga K2CV101002-2 sp. nov., isolated from a monsoon evergreen broad-leaved forest soil.</title>
        <authorList>
            <person name="Lv Y."/>
        </authorList>
    </citation>
    <scope>NUCLEOTIDE SEQUENCE [LARGE SCALE GENOMIC DNA]</scope>
    <source>
        <strain evidence="9 10">GDMCC 1.1288</strain>
    </source>
</reference>
<comment type="similarity">
    <text evidence="2">Belongs to the outer membrane factor (OMF) (TC 1.B.17) family.</text>
</comment>
<dbReference type="InterPro" id="IPR003423">
    <property type="entry name" value="OMP_efflux"/>
</dbReference>
<protein>
    <submittedName>
        <fullName evidence="9">TolC family protein</fullName>
    </submittedName>
</protein>
<keyword evidence="7" id="KW-0998">Cell outer membrane</keyword>
<evidence type="ECO:0000256" key="7">
    <source>
        <dbReference type="ARBA" id="ARBA00023237"/>
    </source>
</evidence>
<sequence>MILVRRQAILILTIFLFMFPPATQAQDSLYANLPALWSLQQCFDYAMHTNIQLNSLRLTRLSSEQDLLLSKAARQPNLNASLAQSLTGSKSISGFGTTTTGSYQVNTSGNYSANSNVIIFEGGYINYDIRQKNLAYQVAGLNIAAQVNDLTVLITQSYLNILLAEENIVYLKDVVTTSEAQVKQAQDQYDVGSIALVSLIQLQAQLASDRYLLTTGQTLYRQYKLVLKQILQLPSSYDFNIVEPDTLITNTHLKALQEVQDSAQANRPEVKSSELGIKISQLDLAKAKTGYLPTLTGGASIGSSYAGGNNGYSYFKQLDNNFYQQIGLTLSIPIFTNRIVKTNVEKAKISIDQSKLILQDTKTNLNQTIEQAYINVLNAQAQYDAAVEQLKYSQEGYRVASEQLKIGAATIVVFLQQKNLYIQALQAYIQAKYSAALNVRIYDFYMGIPVKL</sequence>
<feature type="chain" id="PRO_5017590772" evidence="8">
    <location>
        <begin position="26"/>
        <end position="452"/>
    </location>
</feature>
<evidence type="ECO:0000256" key="2">
    <source>
        <dbReference type="ARBA" id="ARBA00007613"/>
    </source>
</evidence>
<dbReference type="SUPFAM" id="SSF56954">
    <property type="entry name" value="Outer membrane efflux proteins (OEP)"/>
    <property type="match status" value="1"/>
</dbReference>
<evidence type="ECO:0000256" key="1">
    <source>
        <dbReference type="ARBA" id="ARBA00004442"/>
    </source>
</evidence>
<organism evidence="9 10">
    <name type="scientific">Chitinophaga silvatica</name>
    <dbReference type="NCBI Taxonomy" id="2282649"/>
    <lineage>
        <taxon>Bacteria</taxon>
        <taxon>Pseudomonadati</taxon>
        <taxon>Bacteroidota</taxon>
        <taxon>Chitinophagia</taxon>
        <taxon>Chitinophagales</taxon>
        <taxon>Chitinophagaceae</taxon>
        <taxon>Chitinophaga</taxon>
    </lineage>
</organism>
<comment type="caution">
    <text evidence="9">The sequence shown here is derived from an EMBL/GenBank/DDBJ whole genome shotgun (WGS) entry which is preliminary data.</text>
</comment>
<dbReference type="GO" id="GO:0009279">
    <property type="term" value="C:cell outer membrane"/>
    <property type="evidence" value="ECO:0007669"/>
    <property type="project" value="UniProtKB-SubCell"/>
</dbReference>
<dbReference type="Gene3D" id="1.20.1600.10">
    <property type="entry name" value="Outer membrane efflux proteins (OEP)"/>
    <property type="match status" value="1"/>
</dbReference>
<name>A0A3E1YCC0_9BACT</name>
<keyword evidence="5" id="KW-0812">Transmembrane</keyword>
<keyword evidence="3" id="KW-0813">Transport</keyword>
<evidence type="ECO:0000256" key="5">
    <source>
        <dbReference type="ARBA" id="ARBA00022692"/>
    </source>
</evidence>
<evidence type="ECO:0000256" key="6">
    <source>
        <dbReference type="ARBA" id="ARBA00023136"/>
    </source>
</evidence>
<dbReference type="Pfam" id="PF02321">
    <property type="entry name" value="OEP"/>
    <property type="match status" value="1"/>
</dbReference>
<accession>A0A3E1YCC0</accession>
<evidence type="ECO:0000256" key="3">
    <source>
        <dbReference type="ARBA" id="ARBA00022448"/>
    </source>
</evidence>
<dbReference type="PANTHER" id="PTHR30026:SF20">
    <property type="entry name" value="OUTER MEMBRANE PROTEIN TOLC"/>
    <property type="match status" value="1"/>
</dbReference>
<evidence type="ECO:0000313" key="9">
    <source>
        <dbReference type="EMBL" id="RFS23908.1"/>
    </source>
</evidence>
<dbReference type="PANTHER" id="PTHR30026">
    <property type="entry name" value="OUTER MEMBRANE PROTEIN TOLC"/>
    <property type="match status" value="1"/>
</dbReference>
<keyword evidence="10" id="KW-1185">Reference proteome</keyword>
<evidence type="ECO:0000313" key="10">
    <source>
        <dbReference type="Proteomes" id="UP000260644"/>
    </source>
</evidence>
<dbReference type="GO" id="GO:0015562">
    <property type="term" value="F:efflux transmembrane transporter activity"/>
    <property type="evidence" value="ECO:0007669"/>
    <property type="project" value="InterPro"/>
</dbReference>
<comment type="subcellular location">
    <subcellularLocation>
        <location evidence="1">Cell outer membrane</location>
    </subcellularLocation>
</comment>
<dbReference type="EMBL" id="QPMM01000003">
    <property type="protein sequence ID" value="RFS23908.1"/>
    <property type="molecule type" value="Genomic_DNA"/>
</dbReference>
<dbReference type="AlphaFoldDB" id="A0A3E1YCC0"/>
<proteinExistence type="inferred from homology"/>
<dbReference type="InterPro" id="IPR051906">
    <property type="entry name" value="TolC-like"/>
</dbReference>
<keyword evidence="4" id="KW-1134">Transmembrane beta strand</keyword>